<dbReference type="Gene3D" id="1.10.10.10">
    <property type="entry name" value="Winged helix-like DNA-binding domain superfamily/Winged helix DNA-binding domain"/>
    <property type="match status" value="1"/>
</dbReference>
<comment type="similarity">
    <text evidence="1">Belongs to the LysR transcriptional regulatory family.</text>
</comment>
<evidence type="ECO:0000259" key="5">
    <source>
        <dbReference type="PROSITE" id="PS50931"/>
    </source>
</evidence>
<protein>
    <submittedName>
        <fullName evidence="6">LysR substrate-binding domain-containing protein</fullName>
    </submittedName>
</protein>
<reference evidence="6 7" key="1">
    <citation type="submission" date="2024-02" db="EMBL/GenBank/DDBJ databases">
        <authorList>
            <person name="Saticioglu I.B."/>
        </authorList>
    </citation>
    <scope>NUCLEOTIDE SEQUENCE [LARGE SCALE GENOMIC DNA]</scope>
    <source>
        <strain evidence="6 7">Mu-80</strain>
    </source>
</reference>
<dbReference type="InterPro" id="IPR050176">
    <property type="entry name" value="LTTR"/>
</dbReference>
<evidence type="ECO:0000256" key="4">
    <source>
        <dbReference type="ARBA" id="ARBA00023163"/>
    </source>
</evidence>
<evidence type="ECO:0000313" key="7">
    <source>
        <dbReference type="Proteomes" id="UP001371224"/>
    </source>
</evidence>
<dbReference type="PRINTS" id="PR00039">
    <property type="entry name" value="HTHLYSR"/>
</dbReference>
<dbReference type="InterPro" id="IPR036390">
    <property type="entry name" value="WH_DNA-bd_sf"/>
</dbReference>
<evidence type="ECO:0000256" key="1">
    <source>
        <dbReference type="ARBA" id="ARBA00009437"/>
    </source>
</evidence>
<dbReference type="SUPFAM" id="SSF46785">
    <property type="entry name" value="Winged helix' DNA-binding domain"/>
    <property type="match status" value="1"/>
</dbReference>
<sequence>MESDQLRTFISVAELLSFSAAAKELALSQPTVSQRIRRLEDEVGRTLLDRDTHGVRVTADGETLLRYARQIVRTTDEALARFTTPQPSGRIRIGSADDLAHNQIADILRGFRRTNPHVSIEITVGQSPALARQLRAGRLDLAYVRHDPDMPDGSLIRCEQLVWAAHRSFVWDPQSPLPLVTYQPGSPTRAAAINALETAGIAWTVACAARDINGILAAVRAGIGVATFPLSMLPQGLTVLNVSHPLPPLGTVDFVVLTESAARPSEPVEALIEEIRRHSLQ</sequence>
<keyword evidence="2" id="KW-0805">Transcription regulation</keyword>
<dbReference type="EMBL" id="JBBDGM010000005">
    <property type="protein sequence ID" value="MEJ1088054.1"/>
    <property type="molecule type" value="Genomic_DNA"/>
</dbReference>
<dbReference type="Pfam" id="PF00126">
    <property type="entry name" value="HTH_1"/>
    <property type="match status" value="1"/>
</dbReference>
<evidence type="ECO:0000313" key="6">
    <source>
        <dbReference type="EMBL" id="MEJ1088054.1"/>
    </source>
</evidence>
<keyword evidence="3" id="KW-0238">DNA-binding</keyword>
<dbReference type="PANTHER" id="PTHR30579">
    <property type="entry name" value="TRANSCRIPTIONAL REGULATOR"/>
    <property type="match status" value="1"/>
</dbReference>
<dbReference type="Gene3D" id="3.40.190.10">
    <property type="entry name" value="Periplasmic binding protein-like II"/>
    <property type="match status" value="2"/>
</dbReference>
<feature type="domain" description="HTH lysR-type" evidence="5">
    <location>
        <begin position="1"/>
        <end position="58"/>
    </location>
</feature>
<comment type="caution">
    <text evidence="6">The sequence shown here is derived from an EMBL/GenBank/DDBJ whole genome shotgun (WGS) entry which is preliminary data.</text>
</comment>
<dbReference type="InterPro" id="IPR000847">
    <property type="entry name" value="LysR_HTH_N"/>
</dbReference>
<proteinExistence type="inferred from homology"/>
<dbReference type="PANTHER" id="PTHR30579:SF7">
    <property type="entry name" value="HTH-TYPE TRANSCRIPTIONAL REGULATOR LRHA-RELATED"/>
    <property type="match status" value="1"/>
</dbReference>
<name>A0ABU8LB83_9MICO</name>
<dbReference type="SUPFAM" id="SSF53850">
    <property type="entry name" value="Periplasmic binding protein-like II"/>
    <property type="match status" value="1"/>
</dbReference>
<gene>
    <name evidence="6" type="ORF">WDU99_06965</name>
</gene>
<organism evidence="6 7">
    <name type="scientific">Microbacterium bandirmense</name>
    <dbReference type="NCBI Taxonomy" id="3122050"/>
    <lineage>
        <taxon>Bacteria</taxon>
        <taxon>Bacillati</taxon>
        <taxon>Actinomycetota</taxon>
        <taxon>Actinomycetes</taxon>
        <taxon>Micrococcales</taxon>
        <taxon>Microbacteriaceae</taxon>
        <taxon>Microbacterium</taxon>
    </lineage>
</organism>
<dbReference type="Pfam" id="PF03466">
    <property type="entry name" value="LysR_substrate"/>
    <property type="match status" value="1"/>
</dbReference>
<evidence type="ECO:0000256" key="3">
    <source>
        <dbReference type="ARBA" id="ARBA00023125"/>
    </source>
</evidence>
<keyword evidence="4" id="KW-0804">Transcription</keyword>
<dbReference type="Proteomes" id="UP001371224">
    <property type="component" value="Unassembled WGS sequence"/>
</dbReference>
<evidence type="ECO:0000256" key="2">
    <source>
        <dbReference type="ARBA" id="ARBA00023015"/>
    </source>
</evidence>
<dbReference type="RefSeq" id="WP_337331723.1">
    <property type="nucleotide sequence ID" value="NZ_JBBDGM010000005.1"/>
</dbReference>
<dbReference type="PROSITE" id="PS50931">
    <property type="entry name" value="HTH_LYSR"/>
    <property type="match status" value="1"/>
</dbReference>
<keyword evidence="7" id="KW-1185">Reference proteome</keyword>
<dbReference type="InterPro" id="IPR005119">
    <property type="entry name" value="LysR_subst-bd"/>
</dbReference>
<accession>A0ABU8LB83</accession>
<dbReference type="InterPro" id="IPR036388">
    <property type="entry name" value="WH-like_DNA-bd_sf"/>
</dbReference>